<organism evidence="1 2">
    <name type="scientific">Pseudoponticoccus marisrubri</name>
    <dbReference type="NCBI Taxonomy" id="1685382"/>
    <lineage>
        <taxon>Bacteria</taxon>
        <taxon>Pseudomonadati</taxon>
        <taxon>Pseudomonadota</taxon>
        <taxon>Alphaproteobacteria</taxon>
        <taxon>Rhodobacterales</taxon>
        <taxon>Roseobacteraceae</taxon>
        <taxon>Pseudoponticoccus</taxon>
    </lineage>
</organism>
<dbReference type="EMBL" id="LPXO01000006">
    <property type="protein sequence ID" value="KUF10676.1"/>
    <property type="molecule type" value="Genomic_DNA"/>
</dbReference>
<keyword evidence="2" id="KW-1185">Reference proteome</keyword>
<protein>
    <submittedName>
        <fullName evidence="1">Translocase</fullName>
    </submittedName>
</protein>
<reference evidence="1 2" key="1">
    <citation type="submission" date="2015-12" db="EMBL/GenBank/DDBJ databases">
        <authorList>
            <person name="Shamseldin A."/>
            <person name="Moawad H."/>
            <person name="Abd El-Rahim W.M."/>
            <person name="Sadowsky M.J."/>
        </authorList>
    </citation>
    <scope>NUCLEOTIDE SEQUENCE [LARGE SCALE GENOMIC DNA]</scope>
    <source>
        <strain evidence="1 2">SJ5A-1</strain>
    </source>
</reference>
<dbReference type="RefSeq" id="WP_058862515.1">
    <property type="nucleotide sequence ID" value="NZ_LPXO01000006.1"/>
</dbReference>
<dbReference type="AlphaFoldDB" id="A0A0W7WJH4"/>
<accession>A0A0W7WJH4</accession>
<dbReference type="OrthoDB" id="7956241at2"/>
<evidence type="ECO:0000313" key="1">
    <source>
        <dbReference type="EMBL" id="KUF10676.1"/>
    </source>
</evidence>
<proteinExistence type="predicted"/>
<dbReference type="Proteomes" id="UP000054396">
    <property type="component" value="Unassembled WGS sequence"/>
</dbReference>
<sequence length="327" mass="33839">MARFKSYILGGATLICALAIGYVMQFGLALPGQSAAAPDQALDVTDIQPASSAVQPRLPVDAAQDQALPDQTVTLAAVDAALEDETPELGDLPGNPAAGGFDCGVELVAKPAAGAMADLTLTAPCKASERVTFHHQGLMFTETVQPDGTLSLSVPALAQQAVFIASFANGDGAMAMLEVSSLDFYDRVAVQWTGGAGLQLHAREYGAAYFTDGHVWAAASGDLAAAARGEGGFLVRLGAADAPKALLAEIYSFPSGTARTEGEIAISVEAEVTEANCDQTVEAQTLELRGPEGLRVRDLTLDIPACDSTGDFLVLKNLVEDMKIAGR</sequence>
<comment type="caution">
    <text evidence="1">The sequence shown here is derived from an EMBL/GenBank/DDBJ whole genome shotgun (WGS) entry which is preliminary data.</text>
</comment>
<name>A0A0W7WJH4_9RHOB</name>
<gene>
    <name evidence="1" type="ORF">AVJ23_12455</name>
</gene>
<dbReference type="STRING" id="1685382.AVJ23_12455"/>
<evidence type="ECO:0000313" key="2">
    <source>
        <dbReference type="Proteomes" id="UP000054396"/>
    </source>
</evidence>